<sequence>MRIVIFTEEEYTFMFEPFRQLLRDLKHAGHQTVGIFIFPAILGKYKGFRIYLYYLKTFGLSVFVKLVIMVLGEIIRRFFRSFWNKEPYNYRALGKEFGVPIIYEKNPNSSGVVGWVQENNVDVIFISFGHIIKNPLIHAAKIAVVNKHSALLPAYRGLFPVFWTLLEGKISVGSTVHKVVSAIDAGEILFQRSYDHLENKTVFCYYKQIYSDLPSSLLRSLEILEGKRQKEMIVNTLPSYFGLPSRADYKRLLNKGYKFI</sequence>
<dbReference type="Pfam" id="PF00551">
    <property type="entry name" value="Formyl_trans_N"/>
    <property type="match status" value="1"/>
</dbReference>
<dbReference type="InterPro" id="IPR002376">
    <property type="entry name" value="Formyl_transf_N"/>
</dbReference>
<dbReference type="Gene3D" id="3.40.50.12230">
    <property type="match status" value="1"/>
</dbReference>
<proteinExistence type="predicted"/>
<reference evidence="2 3" key="1">
    <citation type="journal article" date="2016" name="Nat. Commun.">
        <title>Thousands of microbial genomes shed light on interconnected biogeochemical processes in an aquifer system.</title>
        <authorList>
            <person name="Anantharaman K."/>
            <person name="Brown C.T."/>
            <person name="Hug L.A."/>
            <person name="Sharon I."/>
            <person name="Castelle C.J."/>
            <person name="Probst A.J."/>
            <person name="Thomas B.C."/>
            <person name="Singh A."/>
            <person name="Wilkins M.J."/>
            <person name="Karaoz U."/>
            <person name="Brodie E.L."/>
            <person name="Williams K.H."/>
            <person name="Hubbard S.S."/>
            <person name="Banfield J.F."/>
        </authorList>
    </citation>
    <scope>NUCLEOTIDE SEQUENCE [LARGE SCALE GENOMIC DNA]</scope>
</reference>
<dbReference type="InterPro" id="IPR036477">
    <property type="entry name" value="Formyl_transf_N_sf"/>
</dbReference>
<dbReference type="PANTHER" id="PTHR11138">
    <property type="entry name" value="METHIONYL-TRNA FORMYLTRANSFERASE"/>
    <property type="match status" value="1"/>
</dbReference>
<protein>
    <recommendedName>
        <fullName evidence="1">Formyl transferase N-terminal domain-containing protein</fullName>
    </recommendedName>
</protein>
<evidence type="ECO:0000313" key="3">
    <source>
        <dbReference type="Proteomes" id="UP000178347"/>
    </source>
</evidence>
<evidence type="ECO:0000313" key="2">
    <source>
        <dbReference type="EMBL" id="OGH74275.1"/>
    </source>
</evidence>
<feature type="domain" description="Formyl transferase N-terminal" evidence="1">
    <location>
        <begin position="112"/>
        <end position="209"/>
    </location>
</feature>
<dbReference type="PANTHER" id="PTHR11138:SF5">
    <property type="entry name" value="METHIONYL-TRNA FORMYLTRANSFERASE, MITOCHONDRIAL"/>
    <property type="match status" value="1"/>
</dbReference>
<dbReference type="SUPFAM" id="SSF53328">
    <property type="entry name" value="Formyltransferase"/>
    <property type="match status" value="1"/>
</dbReference>
<comment type="caution">
    <text evidence="2">The sequence shown here is derived from an EMBL/GenBank/DDBJ whole genome shotgun (WGS) entry which is preliminary data.</text>
</comment>
<evidence type="ECO:0000259" key="1">
    <source>
        <dbReference type="Pfam" id="PF00551"/>
    </source>
</evidence>
<name>A0A1F6MRI2_9BACT</name>
<dbReference type="STRING" id="1798692.A3G00_02355"/>
<dbReference type="GO" id="GO:0004479">
    <property type="term" value="F:methionyl-tRNA formyltransferase activity"/>
    <property type="evidence" value="ECO:0007669"/>
    <property type="project" value="TreeGrafter"/>
</dbReference>
<dbReference type="AlphaFoldDB" id="A0A1F6MRI2"/>
<dbReference type="Proteomes" id="UP000178347">
    <property type="component" value="Unassembled WGS sequence"/>
</dbReference>
<accession>A0A1F6MRI2</accession>
<organism evidence="2 3">
    <name type="scientific">Candidatus Magasanikbacteria bacterium RIFCSPLOWO2_12_FULL_43_12</name>
    <dbReference type="NCBI Taxonomy" id="1798692"/>
    <lineage>
        <taxon>Bacteria</taxon>
        <taxon>Candidatus Magasanikiibacteriota</taxon>
    </lineage>
</organism>
<gene>
    <name evidence="2" type="ORF">A3G00_02355</name>
</gene>
<dbReference type="EMBL" id="MFQN01000019">
    <property type="protein sequence ID" value="OGH74275.1"/>
    <property type="molecule type" value="Genomic_DNA"/>
</dbReference>